<feature type="compositionally biased region" description="Basic and acidic residues" evidence="1">
    <location>
        <begin position="7"/>
        <end position="20"/>
    </location>
</feature>
<evidence type="ECO:0008006" key="4">
    <source>
        <dbReference type="Google" id="ProtNLM"/>
    </source>
</evidence>
<evidence type="ECO:0000256" key="1">
    <source>
        <dbReference type="SAM" id="MobiDB-lite"/>
    </source>
</evidence>
<gene>
    <name evidence="2" type="ORF">ACFQMH_35505</name>
</gene>
<organism evidence="2 3">
    <name type="scientific">Streptomyces viridiviolaceus</name>
    <dbReference type="NCBI Taxonomy" id="68282"/>
    <lineage>
        <taxon>Bacteria</taxon>
        <taxon>Bacillati</taxon>
        <taxon>Actinomycetota</taxon>
        <taxon>Actinomycetes</taxon>
        <taxon>Kitasatosporales</taxon>
        <taxon>Streptomycetaceae</taxon>
        <taxon>Streptomyces</taxon>
    </lineage>
</organism>
<reference evidence="3" key="1">
    <citation type="journal article" date="2019" name="Int. J. Syst. Evol. Microbiol.">
        <title>The Global Catalogue of Microorganisms (GCM) 10K type strain sequencing project: providing services to taxonomists for standard genome sequencing and annotation.</title>
        <authorList>
            <consortium name="The Broad Institute Genomics Platform"/>
            <consortium name="The Broad Institute Genome Sequencing Center for Infectious Disease"/>
            <person name="Wu L."/>
            <person name="Ma J."/>
        </authorList>
    </citation>
    <scope>NUCLEOTIDE SEQUENCE [LARGE SCALE GENOMIC DNA]</scope>
    <source>
        <strain evidence="3">JCM 4855</strain>
    </source>
</reference>
<evidence type="ECO:0000313" key="2">
    <source>
        <dbReference type="EMBL" id="MFC7016900.1"/>
    </source>
</evidence>
<sequence>MSSCSTDHARQRPVIERRPAEQGLKALDHLLAVPGVPGAVQELDLGDRAAGENTVNAALKDAVERKKRARALARPAARAGTGDLDVLLDKANCPKPDRVSRWAGSPTRRP</sequence>
<protein>
    <recommendedName>
        <fullName evidence="4">Transposase</fullName>
    </recommendedName>
</protein>
<dbReference type="RefSeq" id="WP_189878182.1">
    <property type="nucleotide sequence ID" value="NZ_BMWA01000027.1"/>
</dbReference>
<evidence type="ECO:0000313" key="3">
    <source>
        <dbReference type="Proteomes" id="UP001596409"/>
    </source>
</evidence>
<dbReference type="Proteomes" id="UP001596409">
    <property type="component" value="Unassembled WGS sequence"/>
</dbReference>
<feature type="region of interest" description="Disordered" evidence="1">
    <location>
        <begin position="1"/>
        <end position="20"/>
    </location>
</feature>
<dbReference type="EMBL" id="JBHSYM010000082">
    <property type="protein sequence ID" value="MFC7016900.1"/>
    <property type="molecule type" value="Genomic_DNA"/>
</dbReference>
<name>A0ABW2E9P8_9ACTN</name>
<accession>A0ABW2E9P8</accession>
<proteinExistence type="predicted"/>
<keyword evidence="3" id="KW-1185">Reference proteome</keyword>
<comment type="caution">
    <text evidence="2">The sequence shown here is derived from an EMBL/GenBank/DDBJ whole genome shotgun (WGS) entry which is preliminary data.</text>
</comment>